<dbReference type="InterPro" id="IPR029074">
    <property type="entry name" value="Imm49"/>
</dbReference>
<dbReference type="Proteomes" id="UP000292544">
    <property type="component" value="Unassembled WGS sequence"/>
</dbReference>
<dbReference type="EMBL" id="SHLY01000001">
    <property type="protein sequence ID" value="TAA47785.1"/>
    <property type="molecule type" value="Genomic_DNA"/>
</dbReference>
<name>A0ABY1WSS6_9GAMM</name>
<gene>
    <name evidence="1" type="ORF">EXY25_00600</name>
</gene>
<evidence type="ECO:0000313" key="1">
    <source>
        <dbReference type="EMBL" id="TAA47785.1"/>
    </source>
</evidence>
<reference evidence="2" key="1">
    <citation type="submission" date="2019-02" db="EMBL/GenBank/DDBJ databases">
        <title>Draft genome sequence of Muricauda sp. 176CP4-71.</title>
        <authorList>
            <person name="Park J.-S."/>
        </authorList>
    </citation>
    <scope>NUCLEOTIDE SEQUENCE [LARGE SCALE GENOMIC DNA]</scope>
    <source>
        <strain evidence="2">176GS2-150</strain>
    </source>
</reference>
<accession>A0ABY1WSS6</accession>
<keyword evidence="2" id="KW-1185">Reference proteome</keyword>
<evidence type="ECO:0000313" key="2">
    <source>
        <dbReference type="Proteomes" id="UP000292544"/>
    </source>
</evidence>
<sequence length="258" mass="29309">MKNAMKLTSNLINLELVERDLLRSQRVMDKWLADPELNTSEKGQHRVTVAANKLGYISYLKESPIIEIKKYFSLAGSAGLAKHNLRELDLPIGQTRSAWGFYENLNVLICFATDEELRLASEVNSLKYDYPGNEEKPWLLVRYIAVLKNYLADKPVLDTELAALLEECELPSRTKEEQVYVVPMIRGLVALFHDNETQWQEAISECVERHIDEVKNGDLKQSYDGYFSMPALALAKLGLSKGWKPSVESVYLPVSLIS</sequence>
<comment type="caution">
    <text evidence="1">The sequence shown here is derived from an EMBL/GenBank/DDBJ whole genome shotgun (WGS) entry which is preliminary data.</text>
</comment>
<protein>
    <submittedName>
        <fullName evidence="1">Uncharacterized protein</fullName>
    </submittedName>
</protein>
<organism evidence="1 2">
    <name type="scientific">Corallincola spongiicola</name>
    <dbReference type="NCBI Taxonomy" id="2520508"/>
    <lineage>
        <taxon>Bacteria</taxon>
        <taxon>Pseudomonadati</taxon>
        <taxon>Pseudomonadota</taxon>
        <taxon>Gammaproteobacteria</taxon>
        <taxon>Alteromonadales</taxon>
        <taxon>Psychromonadaceae</taxon>
        <taxon>Corallincola</taxon>
    </lineage>
</organism>
<dbReference type="Pfam" id="PF15575">
    <property type="entry name" value="Imm49"/>
    <property type="match status" value="1"/>
</dbReference>
<proteinExistence type="predicted"/>